<evidence type="ECO:0000256" key="3">
    <source>
        <dbReference type="ARBA" id="ARBA00022729"/>
    </source>
</evidence>
<dbReference type="Proteomes" id="UP001370490">
    <property type="component" value="Unassembled WGS sequence"/>
</dbReference>
<feature type="domain" description="Leucine-rich repeat-containing N-terminal plant-type" evidence="7">
    <location>
        <begin position="30"/>
        <end position="70"/>
    </location>
</feature>
<evidence type="ECO:0000256" key="6">
    <source>
        <dbReference type="SAM" id="SignalP"/>
    </source>
</evidence>
<comment type="subcellular location">
    <subcellularLocation>
        <location evidence="1">Membrane</location>
    </subcellularLocation>
</comment>
<protein>
    <submittedName>
        <fullName evidence="8">Leucine-rich repeat</fullName>
    </submittedName>
</protein>
<dbReference type="InterPro" id="IPR013210">
    <property type="entry name" value="LRR_N_plant-typ"/>
</dbReference>
<evidence type="ECO:0000256" key="5">
    <source>
        <dbReference type="ARBA" id="ARBA00023136"/>
    </source>
</evidence>
<gene>
    <name evidence="8" type="ORF">RJ641_016474</name>
</gene>
<dbReference type="SUPFAM" id="SSF52058">
    <property type="entry name" value="L domain-like"/>
    <property type="match status" value="1"/>
</dbReference>
<dbReference type="InterPro" id="IPR032675">
    <property type="entry name" value="LRR_dom_sf"/>
</dbReference>
<accession>A0AAN8UWF4</accession>
<dbReference type="Pfam" id="PF13855">
    <property type="entry name" value="LRR_8"/>
    <property type="match status" value="1"/>
</dbReference>
<dbReference type="PROSITE" id="PS51450">
    <property type="entry name" value="LRR"/>
    <property type="match status" value="1"/>
</dbReference>
<proteinExistence type="predicted"/>
<comment type="caution">
    <text evidence="8">The sequence shown here is derived from an EMBL/GenBank/DDBJ whole genome shotgun (WGS) entry which is preliminary data.</text>
</comment>
<dbReference type="Gene3D" id="3.80.10.10">
    <property type="entry name" value="Ribonuclease Inhibitor"/>
    <property type="match status" value="3"/>
</dbReference>
<keyword evidence="2" id="KW-0433">Leucine-rich repeat</keyword>
<dbReference type="GO" id="GO:0016020">
    <property type="term" value="C:membrane"/>
    <property type="evidence" value="ECO:0007669"/>
    <property type="project" value="UniProtKB-SubCell"/>
</dbReference>
<reference evidence="8 9" key="1">
    <citation type="submission" date="2023-12" db="EMBL/GenBank/DDBJ databases">
        <title>A high-quality genome assembly for Dillenia turbinata (Dilleniales).</title>
        <authorList>
            <person name="Chanderbali A."/>
        </authorList>
    </citation>
    <scope>NUCLEOTIDE SEQUENCE [LARGE SCALE GENOMIC DNA]</scope>
    <source>
        <strain evidence="8">LSX21</strain>
        <tissue evidence="8">Leaf</tissue>
    </source>
</reference>
<evidence type="ECO:0000256" key="2">
    <source>
        <dbReference type="ARBA" id="ARBA00022614"/>
    </source>
</evidence>
<evidence type="ECO:0000313" key="9">
    <source>
        <dbReference type="Proteomes" id="UP001370490"/>
    </source>
</evidence>
<sequence length="412" mass="44580">MDRLLSLLFLLLFILHLPRRSHQQHISSIDRAALLSIKRTLDDIPGSNFFSTWDFTAPDPCATFSGLTCSPDPYSSALRVTALQLGTGLSDSLGLLGSLSPHLSNLTELTQLVLFPGIVTGPIPPELGLLKNLRVISLTNNRLTGPIPQSLASLPNLHTLDVSYNQLTGSIPAELTELPQMKVLILASNQLTGELPSGWTQLLHLDLKMNGFAGRIPSNLPSTLRYLSLSKNRMWGPLNGLEKLSELVLLDISMNSFNGTIPSSLFRPSLNSMLLQRNKLSGAIPPGPADESYGPGSVIDLSHNFLTGELPATLVGVENLFLNNNHLIGKVPEEYVKRVFSGTTKTLYLQHNYITEFPMEEGLNLPDSVSLCLSYNCMVPPVGLSACPASAGGQLSRPAFQCAVFNNGTTMA</sequence>
<evidence type="ECO:0000313" key="8">
    <source>
        <dbReference type="EMBL" id="KAK6918052.1"/>
    </source>
</evidence>
<feature type="signal peptide" evidence="6">
    <location>
        <begin position="1"/>
        <end position="23"/>
    </location>
</feature>
<dbReference type="PANTHER" id="PTHR48009:SF1">
    <property type="entry name" value="LEUCINE-RICH REPEAT (LRR) FAMILY PROTEIN"/>
    <property type="match status" value="1"/>
</dbReference>
<dbReference type="FunFam" id="3.80.10.10:FF:000400">
    <property type="entry name" value="Nuclear pore complex protein NUP107"/>
    <property type="match status" value="1"/>
</dbReference>
<evidence type="ECO:0000259" key="7">
    <source>
        <dbReference type="Pfam" id="PF08263"/>
    </source>
</evidence>
<dbReference type="InterPro" id="IPR053213">
    <property type="entry name" value="RLP29"/>
</dbReference>
<keyword evidence="9" id="KW-1185">Reference proteome</keyword>
<evidence type="ECO:0000256" key="1">
    <source>
        <dbReference type="ARBA" id="ARBA00004370"/>
    </source>
</evidence>
<dbReference type="Pfam" id="PF00560">
    <property type="entry name" value="LRR_1"/>
    <property type="match status" value="1"/>
</dbReference>
<keyword evidence="5" id="KW-0472">Membrane</keyword>
<dbReference type="Pfam" id="PF08263">
    <property type="entry name" value="LRRNT_2"/>
    <property type="match status" value="1"/>
</dbReference>
<dbReference type="InterPro" id="IPR001611">
    <property type="entry name" value="Leu-rich_rpt"/>
</dbReference>
<name>A0AAN8UWF4_9MAGN</name>
<organism evidence="8 9">
    <name type="scientific">Dillenia turbinata</name>
    <dbReference type="NCBI Taxonomy" id="194707"/>
    <lineage>
        <taxon>Eukaryota</taxon>
        <taxon>Viridiplantae</taxon>
        <taxon>Streptophyta</taxon>
        <taxon>Embryophyta</taxon>
        <taxon>Tracheophyta</taxon>
        <taxon>Spermatophyta</taxon>
        <taxon>Magnoliopsida</taxon>
        <taxon>eudicotyledons</taxon>
        <taxon>Gunneridae</taxon>
        <taxon>Pentapetalae</taxon>
        <taxon>Dilleniales</taxon>
        <taxon>Dilleniaceae</taxon>
        <taxon>Dillenia</taxon>
    </lineage>
</organism>
<dbReference type="PANTHER" id="PTHR48009">
    <property type="entry name" value="LEUCINE-RICH REPEAT (LRR) FAMILY PROTEIN"/>
    <property type="match status" value="1"/>
</dbReference>
<keyword evidence="3 6" id="KW-0732">Signal</keyword>
<dbReference type="EMBL" id="JBAMMX010000022">
    <property type="protein sequence ID" value="KAK6918052.1"/>
    <property type="molecule type" value="Genomic_DNA"/>
</dbReference>
<keyword evidence="4" id="KW-0677">Repeat</keyword>
<dbReference type="AlphaFoldDB" id="A0AAN8UWF4"/>
<feature type="chain" id="PRO_5042885133" evidence="6">
    <location>
        <begin position="24"/>
        <end position="412"/>
    </location>
</feature>
<evidence type="ECO:0000256" key="4">
    <source>
        <dbReference type="ARBA" id="ARBA00022737"/>
    </source>
</evidence>